<proteinExistence type="predicted"/>
<sequence length="329" mass="37702">MNQLHDVNGLDYEPQDPKLRTSFTERGGGFARGKKLIEKFWSGDDFVFRFLFFRGGETDSTPEDLKFRIAASDVFAFQTITVDGLKPSFWNHSRERYIINEDSIKSKWIKPSVGKYFLEKWDPLKQGVSIYIQAEEVDKGERITVNKSFKFEEIKSSEVSSSIGASMNVGVVGLKNSISARMAKKQTKTTDKKFTWSYDNESDHWGSTFLNFKRKVIYRSTKYPPIQKKGKMYYPIEPIRIGGYMEMIILPQDDTNPQVTGLAKIQKSGSITSSSVSRNRALPPHFRNVGARVPTNNWGMYTPNDRPSRLLEPNELSRKYGDNPMRGLE</sequence>
<accession>A0AC61NNC7</accession>
<dbReference type="EMBL" id="CP081303">
    <property type="protein sequence ID" value="QZE13032.1"/>
    <property type="molecule type" value="Genomic_DNA"/>
</dbReference>
<dbReference type="Proteomes" id="UP000826212">
    <property type="component" value="Chromosome"/>
</dbReference>
<name>A0AC61NNC7_9BACT</name>
<gene>
    <name evidence="1" type="ORF">K4L44_10570</name>
</gene>
<reference evidence="1" key="1">
    <citation type="submission" date="2021-08" db="EMBL/GenBank/DDBJ databases">
        <title>Novel anaerobic bacterium isolated from sea squirt in East Sea, Republic of Korea.</title>
        <authorList>
            <person name="Nguyen T.H."/>
            <person name="Li Z."/>
            <person name="Lee Y.-J."/>
            <person name="Ko J."/>
            <person name="Kim S.-G."/>
        </authorList>
    </citation>
    <scope>NUCLEOTIDE SEQUENCE</scope>
    <source>
        <strain evidence="1">KCTC 25031</strain>
    </source>
</reference>
<keyword evidence="2" id="KW-1185">Reference proteome</keyword>
<protein>
    <submittedName>
        <fullName evidence="1">Uncharacterized protein</fullName>
    </submittedName>
</protein>
<evidence type="ECO:0000313" key="2">
    <source>
        <dbReference type="Proteomes" id="UP000826212"/>
    </source>
</evidence>
<evidence type="ECO:0000313" key="1">
    <source>
        <dbReference type="EMBL" id="QZE13032.1"/>
    </source>
</evidence>
<organism evidence="1 2">
    <name type="scientific">Halosquirtibacter laminarini</name>
    <dbReference type="NCBI Taxonomy" id="3374600"/>
    <lineage>
        <taxon>Bacteria</taxon>
        <taxon>Pseudomonadati</taxon>
        <taxon>Bacteroidota</taxon>
        <taxon>Bacteroidia</taxon>
        <taxon>Marinilabiliales</taxon>
        <taxon>Prolixibacteraceae</taxon>
        <taxon>Halosquirtibacter</taxon>
    </lineage>
</organism>